<proteinExistence type="predicted"/>
<accession>A0A4Z2FM96</accession>
<evidence type="ECO:0000313" key="2">
    <source>
        <dbReference type="EMBL" id="TNN41412.1"/>
    </source>
</evidence>
<dbReference type="Proteomes" id="UP000314294">
    <property type="component" value="Unassembled WGS sequence"/>
</dbReference>
<organism evidence="2 3">
    <name type="scientific">Liparis tanakae</name>
    <name type="common">Tanaka's snailfish</name>
    <dbReference type="NCBI Taxonomy" id="230148"/>
    <lineage>
        <taxon>Eukaryota</taxon>
        <taxon>Metazoa</taxon>
        <taxon>Chordata</taxon>
        <taxon>Craniata</taxon>
        <taxon>Vertebrata</taxon>
        <taxon>Euteleostomi</taxon>
        <taxon>Actinopterygii</taxon>
        <taxon>Neopterygii</taxon>
        <taxon>Teleostei</taxon>
        <taxon>Neoteleostei</taxon>
        <taxon>Acanthomorphata</taxon>
        <taxon>Eupercaria</taxon>
        <taxon>Perciformes</taxon>
        <taxon>Cottioidei</taxon>
        <taxon>Cottales</taxon>
        <taxon>Liparidae</taxon>
        <taxon>Liparis</taxon>
    </lineage>
</organism>
<evidence type="ECO:0000256" key="1">
    <source>
        <dbReference type="SAM" id="SignalP"/>
    </source>
</evidence>
<gene>
    <name evidence="2" type="ORF">EYF80_048414</name>
</gene>
<evidence type="ECO:0000313" key="3">
    <source>
        <dbReference type="Proteomes" id="UP000314294"/>
    </source>
</evidence>
<sequence>MPSFLIVFFVFWILLNLEVSYEELLSGQQQAFQSAALRNEIGEEEWVLVMMMMMMNRVEGWKMHSKEKNMIPTAG</sequence>
<keyword evidence="1" id="KW-0732">Signal</keyword>
<protein>
    <submittedName>
        <fullName evidence="2">Uncharacterized protein</fullName>
    </submittedName>
</protein>
<reference evidence="2 3" key="1">
    <citation type="submission" date="2019-03" db="EMBL/GenBank/DDBJ databases">
        <title>First draft genome of Liparis tanakae, snailfish: a comprehensive survey of snailfish specific genes.</title>
        <authorList>
            <person name="Kim W."/>
            <person name="Song I."/>
            <person name="Jeong J.-H."/>
            <person name="Kim D."/>
            <person name="Kim S."/>
            <person name="Ryu S."/>
            <person name="Song J.Y."/>
            <person name="Lee S.K."/>
        </authorList>
    </citation>
    <scope>NUCLEOTIDE SEQUENCE [LARGE SCALE GENOMIC DNA]</scope>
    <source>
        <tissue evidence="2">Muscle</tissue>
    </source>
</reference>
<dbReference type="EMBL" id="SRLO01001110">
    <property type="protein sequence ID" value="TNN41412.1"/>
    <property type="molecule type" value="Genomic_DNA"/>
</dbReference>
<comment type="caution">
    <text evidence="2">The sequence shown here is derived from an EMBL/GenBank/DDBJ whole genome shotgun (WGS) entry which is preliminary data.</text>
</comment>
<name>A0A4Z2FM96_9TELE</name>
<keyword evidence="3" id="KW-1185">Reference proteome</keyword>
<feature type="signal peptide" evidence="1">
    <location>
        <begin position="1"/>
        <end position="20"/>
    </location>
</feature>
<feature type="chain" id="PRO_5021355745" evidence="1">
    <location>
        <begin position="21"/>
        <end position="75"/>
    </location>
</feature>
<dbReference type="AlphaFoldDB" id="A0A4Z2FM96"/>